<organism evidence="1 2">
    <name type="scientific">Porphyra umbilicalis</name>
    <name type="common">Purple laver</name>
    <name type="synonym">Red alga</name>
    <dbReference type="NCBI Taxonomy" id="2786"/>
    <lineage>
        <taxon>Eukaryota</taxon>
        <taxon>Rhodophyta</taxon>
        <taxon>Bangiophyceae</taxon>
        <taxon>Bangiales</taxon>
        <taxon>Bangiaceae</taxon>
        <taxon>Porphyra</taxon>
    </lineage>
</organism>
<keyword evidence="2" id="KW-1185">Reference proteome</keyword>
<protein>
    <submittedName>
        <fullName evidence="1">Uncharacterized protein</fullName>
    </submittedName>
</protein>
<evidence type="ECO:0000313" key="1">
    <source>
        <dbReference type="EMBL" id="OSX75949.1"/>
    </source>
</evidence>
<evidence type="ECO:0000313" key="2">
    <source>
        <dbReference type="Proteomes" id="UP000218209"/>
    </source>
</evidence>
<sequence length="137" mass="14690">MYFLHGVGGVGCALLYVCVTRYGVGWGEGVGSLVGMGASAAVWTGGAKLVAAPRRDQENERLYDEHVVFPLHIFPRGVNTPDQPRSHAWHLDERPRWWGGAADDTTGSRGSITVGQGFVSVMPYAVEGATPQRSGHP</sequence>
<dbReference type="EMBL" id="KV918885">
    <property type="protein sequence ID" value="OSX75949.1"/>
    <property type="molecule type" value="Genomic_DNA"/>
</dbReference>
<dbReference type="Proteomes" id="UP000218209">
    <property type="component" value="Unassembled WGS sequence"/>
</dbReference>
<dbReference type="AlphaFoldDB" id="A0A1X6P4Y5"/>
<accession>A0A1X6P4Y5</accession>
<reference evidence="1 2" key="1">
    <citation type="submission" date="2017-03" db="EMBL/GenBank/DDBJ databases">
        <title>WGS assembly of Porphyra umbilicalis.</title>
        <authorList>
            <person name="Brawley S.H."/>
            <person name="Blouin N.A."/>
            <person name="Ficko-Blean E."/>
            <person name="Wheeler G.L."/>
            <person name="Lohr M."/>
            <person name="Goodson H.V."/>
            <person name="Jenkins J.W."/>
            <person name="Blaby-Haas C.E."/>
            <person name="Helliwell K.E."/>
            <person name="Chan C."/>
            <person name="Marriage T."/>
            <person name="Bhattacharya D."/>
            <person name="Klein A.S."/>
            <person name="Badis Y."/>
            <person name="Brodie J."/>
            <person name="Cao Y."/>
            <person name="Collen J."/>
            <person name="Dittami S.M."/>
            <person name="Gachon C.M."/>
            <person name="Green B.R."/>
            <person name="Karpowicz S."/>
            <person name="Kim J.W."/>
            <person name="Kudahl U."/>
            <person name="Lin S."/>
            <person name="Michel G."/>
            <person name="Mittag M."/>
            <person name="Olson B.J."/>
            <person name="Pangilinan J."/>
            <person name="Peng Y."/>
            <person name="Qiu H."/>
            <person name="Shu S."/>
            <person name="Singer J.T."/>
            <person name="Smith A.G."/>
            <person name="Sprecher B.N."/>
            <person name="Wagner V."/>
            <person name="Wang W."/>
            <person name="Wang Z.-Y."/>
            <person name="Yan J."/>
            <person name="Yarish C."/>
            <person name="Zoeuner-Riek S."/>
            <person name="Zhuang Y."/>
            <person name="Zou Y."/>
            <person name="Lindquist E.A."/>
            <person name="Grimwood J."/>
            <person name="Barry K."/>
            <person name="Rokhsar D.S."/>
            <person name="Schmutz J."/>
            <person name="Stiller J.W."/>
            <person name="Grossman A.R."/>
            <person name="Prochnik S.E."/>
        </authorList>
    </citation>
    <scope>NUCLEOTIDE SEQUENCE [LARGE SCALE GENOMIC DNA]</scope>
    <source>
        <strain evidence="1">4086291</strain>
    </source>
</reference>
<gene>
    <name evidence="1" type="ORF">BU14_0215s0010</name>
</gene>
<proteinExistence type="predicted"/>
<name>A0A1X6P4Y5_PORUM</name>